<reference evidence="2 5" key="3">
    <citation type="submission" date="2016-10" db="EMBL/GenBank/DDBJ databases">
        <title>Genome sequence of Nocardia seriolae strain EM150506, isolated from Anguila japonica.</title>
        <authorList>
            <person name="Han H.-J."/>
        </authorList>
    </citation>
    <scope>NUCLEOTIDE SEQUENCE [LARGE SCALE GENOMIC DNA]</scope>
    <source>
        <strain evidence="2 5">EM150506</strain>
    </source>
</reference>
<dbReference type="Proteomes" id="UP000180166">
    <property type="component" value="Chromosome"/>
</dbReference>
<evidence type="ECO:0000313" key="2">
    <source>
        <dbReference type="EMBL" id="APB01855.1"/>
    </source>
</evidence>
<organism evidence="3 4">
    <name type="scientific">Nocardia seriolae</name>
    <dbReference type="NCBI Taxonomy" id="37332"/>
    <lineage>
        <taxon>Bacteria</taxon>
        <taxon>Bacillati</taxon>
        <taxon>Actinomycetota</taxon>
        <taxon>Actinomycetes</taxon>
        <taxon>Mycobacteriales</taxon>
        <taxon>Nocardiaceae</taxon>
        <taxon>Nocardia</taxon>
    </lineage>
</organism>
<dbReference type="EMBL" id="BBYQ01000126">
    <property type="protein sequence ID" value="GAP31776.1"/>
    <property type="molecule type" value="Genomic_DNA"/>
</dbReference>
<evidence type="ECO:0000313" key="4">
    <source>
        <dbReference type="Proteomes" id="UP000037179"/>
    </source>
</evidence>
<name>A0ABC9Z2H5_9NOCA</name>
<feature type="compositionally biased region" description="Low complexity" evidence="1">
    <location>
        <begin position="267"/>
        <end position="277"/>
    </location>
</feature>
<feature type="region of interest" description="Disordered" evidence="1">
    <location>
        <begin position="1"/>
        <end position="89"/>
    </location>
</feature>
<feature type="compositionally biased region" description="Gly residues" evidence="1">
    <location>
        <begin position="45"/>
        <end position="54"/>
    </location>
</feature>
<dbReference type="EMBL" id="CP017839">
    <property type="protein sequence ID" value="APB01855.1"/>
    <property type="molecule type" value="Genomic_DNA"/>
</dbReference>
<evidence type="ECO:0000313" key="5">
    <source>
        <dbReference type="Proteomes" id="UP000180166"/>
    </source>
</evidence>
<gene>
    <name evidence="2" type="ORF">NS506_07840</name>
    <name evidence="3" type="ORF">NSK11_contig00126-0025</name>
</gene>
<dbReference type="Proteomes" id="UP000037179">
    <property type="component" value="Unassembled WGS sequence"/>
</dbReference>
<proteinExistence type="predicted"/>
<protein>
    <submittedName>
        <fullName evidence="3">Uncharacterized protein</fullName>
    </submittedName>
</protein>
<reference evidence="4" key="1">
    <citation type="submission" date="2015-07" db="EMBL/GenBank/DDBJ databases">
        <title>Nocardia seriolae U-1 whole genome shotgun sequence.</title>
        <authorList>
            <person name="Imajoh M."/>
            <person name="Fukumoto Y."/>
            <person name="Sukeda M."/>
            <person name="Yamane J."/>
            <person name="Yamasaki K."/>
            <person name="Shimizu M."/>
            <person name="Ohnishi K."/>
            <person name="Oshima S."/>
        </authorList>
    </citation>
    <scope>NUCLEOTIDE SEQUENCE [LARGE SCALE GENOMIC DNA]</scope>
    <source>
        <strain evidence="4">U-1</strain>
    </source>
</reference>
<sequence>MSAMDADFTAGPGDSRSARQPGYRLTHPDTSSPGTSPNPVLTGIDTGGHGGPGRNGQDPAAQWSAAPVTLRTPPESEGLPRRLAPDLPQRTADPEAVAARLAAEGEPFGARITTDREPFAVPSPVESFGSQPGPGESLYARTRPTTASFTRVEPESEPFAVVPAPELGSPAEHAAVNGSPFGARIEIDEEVSVVTPAVEVQAPVGRRYAPDPEPVVHPDAPARLERLEAVAASLRDSIEEATAVPQRPASVPSRRRAAPEPAPEPAAAPADSTPSESKAAEFRASDASIDLHHIMRLLTASHDLEVAAQAAESGAGSVAELTEAAHRTRAAAVEIVAAWYGGSDHMRKFGEVLLQAAAESSPASP</sequence>
<accession>A0ABC9Z2H5</accession>
<feature type="compositionally biased region" description="Polar residues" evidence="1">
    <location>
        <begin position="28"/>
        <end position="39"/>
    </location>
</feature>
<evidence type="ECO:0000313" key="3">
    <source>
        <dbReference type="EMBL" id="GAP31776.1"/>
    </source>
</evidence>
<evidence type="ECO:0000256" key="1">
    <source>
        <dbReference type="SAM" id="MobiDB-lite"/>
    </source>
</evidence>
<dbReference type="KEGG" id="nsr:NS506_07840"/>
<reference evidence="3 4" key="2">
    <citation type="journal article" date="2016" name="Genome Announc.">
        <title>Draft Genome Sequence of Erythromycin- and Oxytetracycline-Sensitive Nocardia seriolae Strain U-1 (NBRC 110359).</title>
        <authorList>
            <person name="Imajoh M."/>
            <person name="Sukeda M."/>
            <person name="Shimizu M."/>
            <person name="Yamane J."/>
            <person name="Ohnishi K."/>
            <person name="Oshima S."/>
        </authorList>
    </citation>
    <scope>NUCLEOTIDE SEQUENCE [LARGE SCALE GENOMIC DNA]</scope>
    <source>
        <strain evidence="3 4">U-1</strain>
    </source>
</reference>
<feature type="region of interest" description="Disordered" evidence="1">
    <location>
        <begin position="238"/>
        <end position="284"/>
    </location>
</feature>
<feature type="region of interest" description="Disordered" evidence="1">
    <location>
        <begin position="120"/>
        <end position="140"/>
    </location>
</feature>
<dbReference type="AlphaFoldDB" id="A0ABC9Z2H5"/>
<keyword evidence="4" id="KW-1185">Reference proteome</keyword>